<dbReference type="Proteomes" id="UP000823775">
    <property type="component" value="Unassembled WGS sequence"/>
</dbReference>
<dbReference type="EMBL" id="JACEIK010009910">
    <property type="protein sequence ID" value="MCE3214807.1"/>
    <property type="molecule type" value="Genomic_DNA"/>
</dbReference>
<reference evidence="1 2" key="1">
    <citation type="journal article" date="2021" name="BMC Genomics">
        <title>Datura genome reveals duplications of psychoactive alkaloid biosynthetic genes and high mutation rate following tissue culture.</title>
        <authorList>
            <person name="Rajewski A."/>
            <person name="Carter-House D."/>
            <person name="Stajich J."/>
            <person name="Litt A."/>
        </authorList>
    </citation>
    <scope>NUCLEOTIDE SEQUENCE [LARGE SCALE GENOMIC DNA]</scope>
    <source>
        <strain evidence="1">AR-01</strain>
    </source>
</reference>
<name>A0ABS8WTB4_DATST</name>
<keyword evidence="2" id="KW-1185">Reference proteome</keyword>
<evidence type="ECO:0000313" key="1">
    <source>
        <dbReference type="EMBL" id="MCE3214807.1"/>
    </source>
</evidence>
<protein>
    <submittedName>
        <fullName evidence="1">Uncharacterized protein</fullName>
    </submittedName>
</protein>
<proteinExistence type="predicted"/>
<feature type="non-terminal residue" evidence="1">
    <location>
        <position position="1"/>
    </location>
</feature>
<comment type="caution">
    <text evidence="1">The sequence shown here is derived from an EMBL/GenBank/DDBJ whole genome shotgun (WGS) entry which is preliminary data.</text>
</comment>
<sequence>TRDSEPPRWVRGTEHELRDGLRSTLRSHADMAKFLVSLRDGFVAWSLSSAMASVPRGGYRGDGFT</sequence>
<evidence type="ECO:0000313" key="2">
    <source>
        <dbReference type="Proteomes" id="UP000823775"/>
    </source>
</evidence>
<accession>A0ABS8WTB4</accession>
<organism evidence="1 2">
    <name type="scientific">Datura stramonium</name>
    <name type="common">Jimsonweed</name>
    <name type="synonym">Common thornapple</name>
    <dbReference type="NCBI Taxonomy" id="4076"/>
    <lineage>
        <taxon>Eukaryota</taxon>
        <taxon>Viridiplantae</taxon>
        <taxon>Streptophyta</taxon>
        <taxon>Embryophyta</taxon>
        <taxon>Tracheophyta</taxon>
        <taxon>Spermatophyta</taxon>
        <taxon>Magnoliopsida</taxon>
        <taxon>eudicotyledons</taxon>
        <taxon>Gunneridae</taxon>
        <taxon>Pentapetalae</taxon>
        <taxon>asterids</taxon>
        <taxon>lamiids</taxon>
        <taxon>Solanales</taxon>
        <taxon>Solanaceae</taxon>
        <taxon>Solanoideae</taxon>
        <taxon>Datureae</taxon>
        <taxon>Datura</taxon>
    </lineage>
</organism>
<gene>
    <name evidence="1" type="ORF">HAX54_053360</name>
</gene>